<sequence>MGSIVAVGGTRDHRSPTGRGRRPDGQRGWKEMVRGGMRADGRRGWKEMRNRGAARLEGEAAVDGERRYGGRQLGDARRGGAEEIVVSDGVDRRDGRRGASSRGGGEGSGESGWRKPKREREGARGKGRGRAVRGIAKRLGIWSVDFAGRFWEQS</sequence>
<dbReference type="HOGENOM" id="CLU_1707122_0_0_1"/>
<proteinExistence type="predicted"/>
<accession>A0A0E0EPV6</accession>
<reference evidence="2" key="1">
    <citation type="submission" date="2015-04" db="UniProtKB">
        <authorList>
            <consortium name="EnsemblPlants"/>
        </authorList>
    </citation>
    <scope>IDENTIFICATION</scope>
</reference>
<evidence type="ECO:0000313" key="2">
    <source>
        <dbReference type="EnsemblPlants" id="OMERI09G01740.1"/>
    </source>
</evidence>
<evidence type="ECO:0000313" key="3">
    <source>
        <dbReference type="Proteomes" id="UP000008021"/>
    </source>
</evidence>
<dbReference type="EnsemblPlants" id="OMERI09G01740.1">
    <property type="protein sequence ID" value="OMERI09G01740.1"/>
    <property type="gene ID" value="OMERI09G01740"/>
</dbReference>
<feature type="compositionally biased region" description="Basic and acidic residues" evidence="1">
    <location>
        <begin position="68"/>
        <end position="81"/>
    </location>
</feature>
<keyword evidence="3" id="KW-1185">Reference proteome</keyword>
<dbReference type="AlphaFoldDB" id="A0A0E0EPV6"/>
<name>A0A0E0EPV6_9ORYZ</name>
<protein>
    <submittedName>
        <fullName evidence="2">Uncharacterized protein</fullName>
    </submittedName>
</protein>
<organism evidence="2">
    <name type="scientific">Oryza meridionalis</name>
    <dbReference type="NCBI Taxonomy" id="40149"/>
    <lineage>
        <taxon>Eukaryota</taxon>
        <taxon>Viridiplantae</taxon>
        <taxon>Streptophyta</taxon>
        <taxon>Embryophyta</taxon>
        <taxon>Tracheophyta</taxon>
        <taxon>Spermatophyta</taxon>
        <taxon>Magnoliopsida</taxon>
        <taxon>Liliopsida</taxon>
        <taxon>Poales</taxon>
        <taxon>Poaceae</taxon>
        <taxon>BOP clade</taxon>
        <taxon>Oryzoideae</taxon>
        <taxon>Oryzeae</taxon>
        <taxon>Oryzinae</taxon>
        <taxon>Oryza</taxon>
    </lineage>
</organism>
<dbReference type="Proteomes" id="UP000008021">
    <property type="component" value="Chromosome 9"/>
</dbReference>
<feature type="compositionally biased region" description="Basic and acidic residues" evidence="1">
    <location>
        <begin position="10"/>
        <end position="45"/>
    </location>
</feature>
<dbReference type="Gramene" id="OMERI09G01740.1">
    <property type="protein sequence ID" value="OMERI09G01740.1"/>
    <property type="gene ID" value="OMERI09G01740"/>
</dbReference>
<reference evidence="2" key="2">
    <citation type="submission" date="2018-05" db="EMBL/GenBank/DDBJ databases">
        <title>OmerRS3 (Oryza meridionalis Reference Sequence Version 3).</title>
        <authorList>
            <person name="Zhang J."/>
            <person name="Kudrna D."/>
            <person name="Lee S."/>
            <person name="Talag J."/>
            <person name="Welchert J."/>
            <person name="Wing R.A."/>
        </authorList>
    </citation>
    <scope>NUCLEOTIDE SEQUENCE [LARGE SCALE GENOMIC DNA]</scope>
    <source>
        <strain evidence="2">cv. OR44</strain>
    </source>
</reference>
<feature type="region of interest" description="Disordered" evidence="1">
    <location>
        <begin position="1"/>
        <end position="45"/>
    </location>
</feature>
<evidence type="ECO:0000256" key="1">
    <source>
        <dbReference type="SAM" id="MobiDB-lite"/>
    </source>
</evidence>
<feature type="region of interest" description="Disordered" evidence="1">
    <location>
        <begin position="68"/>
        <end position="131"/>
    </location>
</feature>
<feature type="compositionally biased region" description="Gly residues" evidence="1">
    <location>
        <begin position="101"/>
        <end position="110"/>
    </location>
</feature>